<proteinExistence type="predicted"/>
<reference evidence="1" key="1">
    <citation type="journal article" date="2012" name="PLoS ONE">
        <title>Gene sets for utilization of primary and secondary nutrition supplies in the distal gut of endangered iberian lynx.</title>
        <authorList>
            <person name="Alcaide M."/>
            <person name="Messina E."/>
            <person name="Richter M."/>
            <person name="Bargiela R."/>
            <person name="Peplies J."/>
            <person name="Huws S.A."/>
            <person name="Newbold C.J."/>
            <person name="Golyshin P.N."/>
            <person name="Simon M.A."/>
            <person name="Lopez G."/>
            <person name="Yakimov M.M."/>
            <person name="Ferrer M."/>
        </authorList>
    </citation>
    <scope>NUCLEOTIDE SEQUENCE</scope>
</reference>
<organism evidence="1">
    <name type="scientific">gut metagenome</name>
    <dbReference type="NCBI Taxonomy" id="749906"/>
    <lineage>
        <taxon>unclassified sequences</taxon>
        <taxon>metagenomes</taxon>
        <taxon>organismal metagenomes</taxon>
    </lineage>
</organism>
<gene>
    <name evidence="1" type="ORF">EVA_06146</name>
</gene>
<comment type="caution">
    <text evidence="1">The sequence shown here is derived from an EMBL/GenBank/DDBJ whole genome shotgun (WGS) entry which is preliminary data.</text>
</comment>
<sequence length="34" mass="4098">MPKHFADNSLVRITFKNYSIFRRLGNMHSVQYLL</sequence>
<accession>J9CZN6</accession>
<name>J9CZN6_9ZZZZ</name>
<dbReference type="AlphaFoldDB" id="J9CZN6"/>
<protein>
    <submittedName>
        <fullName evidence="1">Uncharacterized protein</fullName>
    </submittedName>
</protein>
<evidence type="ECO:0000313" key="1">
    <source>
        <dbReference type="EMBL" id="EJX05751.1"/>
    </source>
</evidence>
<dbReference type="EMBL" id="AMCI01001372">
    <property type="protein sequence ID" value="EJX05751.1"/>
    <property type="molecule type" value="Genomic_DNA"/>
</dbReference>